<accession>A0A927BVW2</accession>
<sequence>MRNKIAIQLHTLRDACKEDFPGVLRELGRMGWAGVQLAGYHGYDPEELAAVIRETGMKTAGLHVQLPLILEHGERLIQEAQLFGTRDLICSNTPQAMRNADGYRTLRSELNAYARRCASDNIRISYHNHAFEFETTIDEQPALRYLLDPAPDNAVLAEIDVYWVLKAGRDPLAFIAPYTGRMPLIHLKDMTDDAEQTFAEIGTGRIDFPPILQWGERSGVEWYVVEQDRCRRDPMESVRISYTQLSRMAEAFA</sequence>
<keyword evidence="2" id="KW-0413">Isomerase</keyword>
<dbReference type="Proteomes" id="UP000621560">
    <property type="component" value="Unassembled WGS sequence"/>
</dbReference>
<dbReference type="InterPro" id="IPR013022">
    <property type="entry name" value="Xyl_isomerase-like_TIM-brl"/>
</dbReference>
<feature type="domain" description="Xylose isomerase-like TIM barrel" evidence="1">
    <location>
        <begin position="43"/>
        <end position="227"/>
    </location>
</feature>
<dbReference type="RefSeq" id="WP_190920914.1">
    <property type="nucleotide sequence ID" value="NZ_JACXIZ010000045.1"/>
</dbReference>
<evidence type="ECO:0000313" key="3">
    <source>
        <dbReference type="Proteomes" id="UP000621560"/>
    </source>
</evidence>
<evidence type="ECO:0000313" key="2">
    <source>
        <dbReference type="EMBL" id="MBD2847811.1"/>
    </source>
</evidence>
<dbReference type="GO" id="GO:0016853">
    <property type="term" value="F:isomerase activity"/>
    <property type="evidence" value="ECO:0007669"/>
    <property type="project" value="UniProtKB-KW"/>
</dbReference>
<dbReference type="InterPro" id="IPR050312">
    <property type="entry name" value="IolE/XylAMocC-like"/>
</dbReference>
<protein>
    <submittedName>
        <fullName evidence="2">Sugar phosphate isomerase/epimerase</fullName>
    </submittedName>
</protein>
<proteinExistence type="predicted"/>
<gene>
    <name evidence="2" type="ORF">IDH44_21670</name>
</gene>
<reference evidence="2" key="1">
    <citation type="submission" date="2020-09" db="EMBL/GenBank/DDBJ databases">
        <title>A novel bacterium of genus Paenibacillus, isolated from South China Sea.</title>
        <authorList>
            <person name="Huang H."/>
            <person name="Mo K."/>
            <person name="Hu Y."/>
        </authorList>
    </citation>
    <scope>NUCLEOTIDE SEQUENCE</scope>
    <source>
        <strain evidence="2">IB182496</strain>
    </source>
</reference>
<dbReference type="Pfam" id="PF01261">
    <property type="entry name" value="AP_endonuc_2"/>
    <property type="match status" value="1"/>
</dbReference>
<dbReference type="Gene3D" id="3.20.20.150">
    <property type="entry name" value="Divalent-metal-dependent TIM barrel enzymes"/>
    <property type="match status" value="1"/>
</dbReference>
<dbReference type="SUPFAM" id="SSF51658">
    <property type="entry name" value="Xylose isomerase-like"/>
    <property type="match status" value="1"/>
</dbReference>
<evidence type="ECO:0000259" key="1">
    <source>
        <dbReference type="Pfam" id="PF01261"/>
    </source>
</evidence>
<dbReference type="PANTHER" id="PTHR12110">
    <property type="entry name" value="HYDROXYPYRUVATE ISOMERASE"/>
    <property type="match status" value="1"/>
</dbReference>
<dbReference type="EMBL" id="JACXIZ010000045">
    <property type="protein sequence ID" value="MBD2847811.1"/>
    <property type="molecule type" value="Genomic_DNA"/>
</dbReference>
<name>A0A927BVW2_9BACL</name>
<dbReference type="AlphaFoldDB" id="A0A927BVW2"/>
<keyword evidence="3" id="KW-1185">Reference proteome</keyword>
<organism evidence="2 3">
    <name type="scientific">Paenibacillus sabuli</name>
    <dbReference type="NCBI Taxonomy" id="2772509"/>
    <lineage>
        <taxon>Bacteria</taxon>
        <taxon>Bacillati</taxon>
        <taxon>Bacillota</taxon>
        <taxon>Bacilli</taxon>
        <taxon>Bacillales</taxon>
        <taxon>Paenibacillaceae</taxon>
        <taxon>Paenibacillus</taxon>
    </lineage>
</organism>
<comment type="caution">
    <text evidence="2">The sequence shown here is derived from an EMBL/GenBank/DDBJ whole genome shotgun (WGS) entry which is preliminary data.</text>
</comment>
<dbReference type="PANTHER" id="PTHR12110:SF41">
    <property type="entry name" value="INOSOSE DEHYDRATASE"/>
    <property type="match status" value="1"/>
</dbReference>
<dbReference type="InterPro" id="IPR036237">
    <property type="entry name" value="Xyl_isomerase-like_sf"/>
</dbReference>